<dbReference type="PANTHER" id="PTHR30250:SF11">
    <property type="entry name" value="O-ANTIGEN TRANSPORTER-RELATED"/>
    <property type="match status" value="1"/>
</dbReference>
<reference evidence="7" key="1">
    <citation type="journal article" date="2016" name="PLoS ONE">
        <title>Genetic Diversity of O-Antigens in Hafnia alvei and the Development of a Suspension Array for Serotype Detection.</title>
        <authorList>
            <person name="Duan Z."/>
            <person name="Niedziela T."/>
            <person name="Lugowski C."/>
            <person name="Cao B."/>
            <person name="Wang T."/>
            <person name="Xu L."/>
            <person name="Yang B."/>
            <person name="Liu B."/>
            <person name="Wang L."/>
        </authorList>
    </citation>
    <scope>NUCLEOTIDE SEQUENCE</scope>
    <source>
        <strain evidence="7">PCM1221</strain>
    </source>
</reference>
<feature type="transmembrane region" description="Helical" evidence="6">
    <location>
        <begin position="82"/>
        <end position="105"/>
    </location>
</feature>
<dbReference type="Pfam" id="PF01943">
    <property type="entry name" value="Polysacc_synt"/>
    <property type="match status" value="1"/>
</dbReference>
<keyword evidence="3 6" id="KW-0812">Transmembrane</keyword>
<evidence type="ECO:0000256" key="2">
    <source>
        <dbReference type="ARBA" id="ARBA00022475"/>
    </source>
</evidence>
<feature type="transmembrane region" description="Helical" evidence="6">
    <location>
        <begin position="285"/>
        <end position="313"/>
    </location>
</feature>
<dbReference type="InterPro" id="IPR002797">
    <property type="entry name" value="Polysacc_synth"/>
</dbReference>
<evidence type="ECO:0000313" key="7">
    <source>
        <dbReference type="EMBL" id="ANF30157.1"/>
    </source>
</evidence>
<keyword evidence="4 6" id="KW-1133">Transmembrane helix</keyword>
<dbReference type="AlphaFoldDB" id="A0A172X0K0"/>
<feature type="transmembrane region" description="Helical" evidence="6">
    <location>
        <begin position="12"/>
        <end position="31"/>
    </location>
</feature>
<keyword evidence="2" id="KW-1003">Cell membrane</keyword>
<feature type="transmembrane region" description="Helical" evidence="6">
    <location>
        <begin position="117"/>
        <end position="137"/>
    </location>
</feature>
<dbReference type="GO" id="GO:0005886">
    <property type="term" value="C:plasma membrane"/>
    <property type="evidence" value="ECO:0007669"/>
    <property type="project" value="UniProtKB-SubCell"/>
</dbReference>
<proteinExistence type="predicted"/>
<evidence type="ECO:0000256" key="1">
    <source>
        <dbReference type="ARBA" id="ARBA00004651"/>
    </source>
</evidence>
<feature type="transmembrane region" description="Helical" evidence="6">
    <location>
        <begin position="356"/>
        <end position="373"/>
    </location>
</feature>
<dbReference type="EMBL" id="KX117094">
    <property type="protein sequence ID" value="ANF30157.1"/>
    <property type="molecule type" value="Genomic_DNA"/>
</dbReference>
<feature type="transmembrane region" description="Helical" evidence="6">
    <location>
        <begin position="172"/>
        <end position="192"/>
    </location>
</feature>
<keyword evidence="5 6" id="KW-0472">Membrane</keyword>
<feature type="transmembrane region" description="Helical" evidence="6">
    <location>
        <begin position="385"/>
        <end position="402"/>
    </location>
</feature>
<feature type="transmembrane region" description="Helical" evidence="6">
    <location>
        <begin position="43"/>
        <end position="70"/>
    </location>
</feature>
<dbReference type="PANTHER" id="PTHR30250">
    <property type="entry name" value="PST FAMILY PREDICTED COLANIC ACID TRANSPORTER"/>
    <property type="match status" value="1"/>
</dbReference>
<accession>A0A172X0K0</accession>
<evidence type="ECO:0000256" key="3">
    <source>
        <dbReference type="ARBA" id="ARBA00022692"/>
    </source>
</evidence>
<evidence type="ECO:0000256" key="6">
    <source>
        <dbReference type="SAM" id="Phobius"/>
    </source>
</evidence>
<protein>
    <submittedName>
        <fullName evidence="7">Putative O-antigen transporter</fullName>
    </submittedName>
</protein>
<sequence>MTRSVVGKNIFYMALVQCANYIVPLVMLPYLSRVIGVDGVGVLAMALSVCAIAVIFTDFGFAISSTVWIAKNKDKWKLLEKYVTAIFCIKIIFIFIISIAIFIYTTKFGTDENKYKVMGVIVSATVFFQAFQCTWFFQGLEKMKNITICTVTTKMSYLFLVVVFVKSHGDEVVALICFCISNLISTALYLYLMKHEGFKFRQVSKLQIFKIFKDNLPFFYSRVAVGIYSNASTFIVGSQAGVRQAAFYSSSEKLYQASISLTSPISQSLYPHLAKTKDIKTLIKFMAVLLPLMVIGVIICVINSTYIITLIYGQDFQSGSEIFKYFIVISVISFISINFGYPAYSTIDRLDIVNKSVILGGVIQLLLLGVLYLTTNINGLNVVKSLLISESCVCMFRVFMFYRTSMAMRLVK</sequence>
<dbReference type="InterPro" id="IPR050833">
    <property type="entry name" value="Poly_Biosynth_Transport"/>
</dbReference>
<gene>
    <name evidence="7" type="primary">rfbX</name>
</gene>
<name>A0A172X0K0_HAFAL</name>
<dbReference type="RefSeq" id="WP_072008175.1">
    <property type="nucleotide sequence ID" value="NZ_CALJTU010000062.1"/>
</dbReference>
<feature type="transmembrane region" description="Helical" evidence="6">
    <location>
        <begin position="146"/>
        <end position="166"/>
    </location>
</feature>
<evidence type="ECO:0000256" key="5">
    <source>
        <dbReference type="ARBA" id="ARBA00023136"/>
    </source>
</evidence>
<feature type="transmembrane region" description="Helical" evidence="6">
    <location>
        <begin position="325"/>
        <end position="344"/>
    </location>
</feature>
<organism evidence="7">
    <name type="scientific">Hafnia alvei</name>
    <dbReference type="NCBI Taxonomy" id="569"/>
    <lineage>
        <taxon>Bacteria</taxon>
        <taxon>Pseudomonadati</taxon>
        <taxon>Pseudomonadota</taxon>
        <taxon>Gammaproteobacteria</taxon>
        <taxon>Enterobacterales</taxon>
        <taxon>Hafniaceae</taxon>
        <taxon>Hafnia</taxon>
    </lineage>
</organism>
<evidence type="ECO:0000256" key="4">
    <source>
        <dbReference type="ARBA" id="ARBA00022989"/>
    </source>
</evidence>
<comment type="subcellular location">
    <subcellularLocation>
        <location evidence="1">Cell membrane</location>
        <topology evidence="1">Multi-pass membrane protein</topology>
    </subcellularLocation>
</comment>